<evidence type="ECO:0000259" key="9">
    <source>
        <dbReference type="Pfam" id="PF21305"/>
    </source>
</evidence>
<keyword evidence="3" id="KW-0732">Signal</keyword>
<dbReference type="PANTHER" id="PTHR30332">
    <property type="entry name" value="PROBABLE GENERAL SECRETION PATHWAY PROTEIN D"/>
    <property type="match status" value="1"/>
</dbReference>
<comment type="similarity">
    <text evidence="5">Belongs to the bacterial secretin family.</text>
</comment>
<dbReference type="EMBL" id="VTOW01000002">
    <property type="protein sequence ID" value="NKE71401.1"/>
    <property type="molecule type" value="Genomic_DNA"/>
</dbReference>
<evidence type="ECO:0000256" key="4">
    <source>
        <dbReference type="ARBA" id="ARBA00023136"/>
    </source>
</evidence>
<proteinExistence type="inferred from homology"/>
<feature type="domain" description="Type II/III secretion system secretin-like" evidence="7">
    <location>
        <begin position="288"/>
        <end position="454"/>
    </location>
</feature>
<dbReference type="InterPro" id="IPR005644">
    <property type="entry name" value="NolW-like"/>
</dbReference>
<dbReference type="InterPro" id="IPR001775">
    <property type="entry name" value="GspD/PilQ"/>
</dbReference>
<comment type="subcellular location">
    <subcellularLocation>
        <location evidence="6">Cell outer membrane</location>
    </subcellularLocation>
    <subcellularLocation>
        <location evidence="1">Membrane</location>
    </subcellularLocation>
</comment>
<sequence length="497" mass="54472">MKRRLAACPRAVLSGICLALWMIVAIGIEAPSPLRAQAPEAPAPEKESPAPNERLITLDFNNVDLPVFVKFVSELTGRNFVIDERVRGKVTIFSPSKVPVDRVYDLFLSVLELKGFSVVQSGPVYQIVPAAEVPPDRSVHVYTLENTQAEEVAKVLLGLVARTAGPARRGTARPTGELTGTVQILADKTTNSLIITATDEDYEVLKAVIQKLDMKRRQVYVEAVVLEMAADKFRELGTDLGAVFGYTTDSGDVAAIGGFNQNPNDLIELARVPGVEVGTVNIRALLRALQSNTDVNILSTPQILTSDNQKAEIVVAQNVPFPGAQSQTVGGNVQTTIERRDVGIILRLTPQVLENDLVKLDVYQEISSVVDSAQTVGTIVLGPTTNKRSANTTVIVHDAQTVVIGGLIRDNVVVTQRKIPLLGDIPLLGWLFKFQSRRFEKTNLLIFLTPHLVRESGDLDTIRGRKVGGAATFLEENRLERREHREEFFNQLINLPR</sequence>
<evidence type="ECO:0000259" key="7">
    <source>
        <dbReference type="Pfam" id="PF00263"/>
    </source>
</evidence>
<feature type="domain" description="GspD-like N0" evidence="9">
    <location>
        <begin position="58"/>
        <end position="127"/>
    </location>
</feature>
<reference evidence="10 11" key="1">
    <citation type="journal article" date="2020" name="Nature">
        <title>Bacterial chemolithoautotrophy via manganese oxidation.</title>
        <authorList>
            <person name="Yu H."/>
            <person name="Leadbetter J.R."/>
        </authorList>
    </citation>
    <scope>NUCLEOTIDE SEQUENCE [LARGE SCALE GENOMIC DNA]</scope>
    <source>
        <strain evidence="10 11">Mn-1</strain>
    </source>
</reference>
<name>A0A7X6DQA4_9BACT</name>
<keyword evidence="4" id="KW-0472">Membrane</keyword>
<dbReference type="Pfam" id="PF03958">
    <property type="entry name" value="Secretin_N"/>
    <property type="match status" value="1"/>
</dbReference>
<dbReference type="PRINTS" id="PR01032">
    <property type="entry name" value="PHAGEIV"/>
</dbReference>
<keyword evidence="6" id="KW-0813">Transport</keyword>
<feature type="domain" description="NolW-like" evidence="8">
    <location>
        <begin position="139"/>
        <end position="218"/>
    </location>
</feature>
<dbReference type="AlphaFoldDB" id="A0A7X6DQA4"/>
<comment type="caution">
    <text evidence="10">The sequence shown here is derived from an EMBL/GenBank/DDBJ whole genome shotgun (WGS) entry which is preliminary data.</text>
</comment>
<evidence type="ECO:0000256" key="2">
    <source>
        <dbReference type="ARBA" id="ARBA00022692"/>
    </source>
</evidence>
<organism evidence="10 11">
    <name type="scientific">Candidatus Manganitrophus noduliformans</name>
    <dbReference type="NCBI Taxonomy" id="2606439"/>
    <lineage>
        <taxon>Bacteria</taxon>
        <taxon>Pseudomonadati</taxon>
        <taxon>Nitrospirota</taxon>
        <taxon>Nitrospiria</taxon>
        <taxon>Candidatus Troglogloeales</taxon>
        <taxon>Candidatus Manganitrophaceae</taxon>
        <taxon>Candidatus Manganitrophus</taxon>
    </lineage>
</organism>
<dbReference type="Pfam" id="PF00263">
    <property type="entry name" value="Secretin"/>
    <property type="match status" value="1"/>
</dbReference>
<dbReference type="InterPro" id="IPR050810">
    <property type="entry name" value="Bact_Secretion_Sys_Channel"/>
</dbReference>
<accession>A0A7X6DQA4</accession>
<dbReference type="PANTHER" id="PTHR30332:SF24">
    <property type="entry name" value="SECRETIN GSPD-RELATED"/>
    <property type="match status" value="1"/>
</dbReference>
<dbReference type="PRINTS" id="PR00811">
    <property type="entry name" value="BCTERIALGSPD"/>
</dbReference>
<keyword evidence="11" id="KW-1185">Reference proteome</keyword>
<protein>
    <recommendedName>
        <fullName evidence="12">Type II secretion system protein GspD</fullName>
    </recommendedName>
</protein>
<dbReference type="Gene3D" id="3.30.1370.120">
    <property type="match status" value="1"/>
</dbReference>
<evidence type="ECO:0000259" key="8">
    <source>
        <dbReference type="Pfam" id="PF03958"/>
    </source>
</evidence>
<dbReference type="Proteomes" id="UP000534783">
    <property type="component" value="Unassembled WGS sequence"/>
</dbReference>
<gene>
    <name evidence="10" type="ORF">MNODULE_11685</name>
</gene>
<dbReference type="RefSeq" id="WP_168060002.1">
    <property type="nucleotide sequence ID" value="NZ_VTOW01000002.1"/>
</dbReference>
<dbReference type="InterPro" id="IPR049371">
    <property type="entry name" value="GspD-like_N0"/>
</dbReference>
<evidence type="ECO:0000313" key="10">
    <source>
        <dbReference type="EMBL" id="NKE71401.1"/>
    </source>
</evidence>
<evidence type="ECO:0000256" key="5">
    <source>
        <dbReference type="RuleBase" id="RU004003"/>
    </source>
</evidence>
<dbReference type="InterPro" id="IPR038591">
    <property type="entry name" value="NolW-like_sf"/>
</dbReference>
<evidence type="ECO:0000256" key="6">
    <source>
        <dbReference type="RuleBase" id="RU004004"/>
    </source>
</evidence>
<evidence type="ECO:0000313" key="11">
    <source>
        <dbReference type="Proteomes" id="UP000534783"/>
    </source>
</evidence>
<dbReference type="Gene3D" id="3.55.50.30">
    <property type="match status" value="1"/>
</dbReference>
<evidence type="ECO:0000256" key="3">
    <source>
        <dbReference type="ARBA" id="ARBA00022729"/>
    </source>
</evidence>
<keyword evidence="2" id="KW-0812">Transmembrane</keyword>
<dbReference type="InterPro" id="IPR004846">
    <property type="entry name" value="T2SS/T3SS_dom"/>
</dbReference>
<evidence type="ECO:0008006" key="12">
    <source>
        <dbReference type="Google" id="ProtNLM"/>
    </source>
</evidence>
<evidence type="ECO:0000256" key="1">
    <source>
        <dbReference type="ARBA" id="ARBA00004370"/>
    </source>
</evidence>
<dbReference type="Pfam" id="PF21305">
    <property type="entry name" value="type_II_gspD_N0"/>
    <property type="match status" value="1"/>
</dbReference>
<dbReference type="GO" id="GO:0009306">
    <property type="term" value="P:protein secretion"/>
    <property type="evidence" value="ECO:0007669"/>
    <property type="project" value="InterPro"/>
</dbReference>
<dbReference type="GO" id="GO:0015627">
    <property type="term" value="C:type II protein secretion system complex"/>
    <property type="evidence" value="ECO:0007669"/>
    <property type="project" value="TreeGrafter"/>
</dbReference>
<dbReference type="GO" id="GO:0009279">
    <property type="term" value="C:cell outer membrane"/>
    <property type="evidence" value="ECO:0007669"/>
    <property type="project" value="UniProtKB-SubCell"/>
</dbReference>